<name>A0A1Y2D322_9FUNG</name>
<organism evidence="2 3">
    <name type="scientific">Rhizoclosmatium globosum</name>
    <dbReference type="NCBI Taxonomy" id="329046"/>
    <lineage>
        <taxon>Eukaryota</taxon>
        <taxon>Fungi</taxon>
        <taxon>Fungi incertae sedis</taxon>
        <taxon>Chytridiomycota</taxon>
        <taxon>Chytridiomycota incertae sedis</taxon>
        <taxon>Chytridiomycetes</taxon>
        <taxon>Chytridiales</taxon>
        <taxon>Chytriomycetaceae</taxon>
        <taxon>Rhizoclosmatium</taxon>
    </lineage>
</organism>
<keyword evidence="1" id="KW-0732">Signal</keyword>
<protein>
    <submittedName>
        <fullName evidence="2">Uncharacterized protein</fullName>
    </submittedName>
</protein>
<dbReference type="EMBL" id="MCGO01000001">
    <property type="protein sequence ID" value="ORY53693.1"/>
    <property type="molecule type" value="Genomic_DNA"/>
</dbReference>
<gene>
    <name evidence="2" type="ORF">BCR33DRAFT_801355</name>
</gene>
<evidence type="ECO:0000313" key="3">
    <source>
        <dbReference type="Proteomes" id="UP000193642"/>
    </source>
</evidence>
<feature type="chain" id="PRO_5013005595" evidence="1">
    <location>
        <begin position="23"/>
        <end position="102"/>
    </location>
</feature>
<evidence type="ECO:0000256" key="1">
    <source>
        <dbReference type="SAM" id="SignalP"/>
    </source>
</evidence>
<evidence type="ECO:0000313" key="2">
    <source>
        <dbReference type="EMBL" id="ORY53693.1"/>
    </source>
</evidence>
<sequence>MIGKNIIAVVATLAVFAQVGSAQATTTTSTTTLTSTTTTLTSTTTTLTTTTTFTAPTTTTSTTLTSTTTTPGVINKLTISNADQVSLVTTALVAGVMTLFYI</sequence>
<proteinExistence type="predicted"/>
<dbReference type="Proteomes" id="UP000193642">
    <property type="component" value="Unassembled WGS sequence"/>
</dbReference>
<feature type="signal peptide" evidence="1">
    <location>
        <begin position="1"/>
        <end position="22"/>
    </location>
</feature>
<keyword evidence="3" id="KW-1185">Reference proteome</keyword>
<dbReference type="AlphaFoldDB" id="A0A1Y2D322"/>
<reference evidence="2 3" key="1">
    <citation type="submission" date="2016-07" db="EMBL/GenBank/DDBJ databases">
        <title>Pervasive Adenine N6-methylation of Active Genes in Fungi.</title>
        <authorList>
            <consortium name="DOE Joint Genome Institute"/>
            <person name="Mondo S.J."/>
            <person name="Dannebaum R.O."/>
            <person name="Kuo R.C."/>
            <person name="Labutti K."/>
            <person name="Haridas S."/>
            <person name="Kuo A."/>
            <person name="Salamov A."/>
            <person name="Ahrendt S.R."/>
            <person name="Lipzen A."/>
            <person name="Sullivan W."/>
            <person name="Andreopoulos W.B."/>
            <person name="Clum A."/>
            <person name="Lindquist E."/>
            <person name="Daum C."/>
            <person name="Ramamoorthy G.K."/>
            <person name="Gryganskyi A."/>
            <person name="Culley D."/>
            <person name="Magnuson J.K."/>
            <person name="James T.Y."/>
            <person name="O'Malley M.A."/>
            <person name="Stajich J.E."/>
            <person name="Spatafora J.W."/>
            <person name="Visel A."/>
            <person name="Grigoriev I.V."/>
        </authorList>
    </citation>
    <scope>NUCLEOTIDE SEQUENCE [LARGE SCALE GENOMIC DNA]</scope>
    <source>
        <strain evidence="2 3">JEL800</strain>
    </source>
</reference>
<accession>A0A1Y2D322</accession>
<comment type="caution">
    <text evidence="2">The sequence shown here is derived from an EMBL/GenBank/DDBJ whole genome shotgun (WGS) entry which is preliminary data.</text>
</comment>